<name>A0A4P7A2M3_9BACL</name>
<reference evidence="1 2" key="1">
    <citation type="submission" date="2019-03" db="EMBL/GenBank/DDBJ databases">
        <title>Complete genome sequence of Paenisporosarcina antarctica CGMCC 1.6503T.</title>
        <authorList>
            <person name="Rong J.-C."/>
            <person name="Chi N.-Y."/>
            <person name="Zhang Q.-F."/>
        </authorList>
    </citation>
    <scope>NUCLEOTIDE SEQUENCE [LARGE SCALE GENOMIC DNA]</scope>
    <source>
        <strain evidence="1 2">CGMCC 1.6503</strain>
    </source>
</reference>
<sequence length="310" mass="36307">MLYVNKTVGEIIKELYDLWEVEHKTWPDSVNPSHLEFELKKFDPESIEQIRLVSTLCFIVKTGAWETSYSALKRMLPDQEFEDATLEEIKNYFTGIEYIEDKIIFEEYIRNQRNPFILELLSHVMLNSVENNQASAPFNLELQGIHYMHLNSKKQGLDLAAIAKDTLDEEYYLVIGETKNRKSPAQGTLEALSGFNKFDSGKQWPDIRQIMRTVANSFENPDNKISTAISKHILWQKKIIYRLTIEHRSNKPKQGSQFRDFKTNTPNVTYAQFRQCEAISTRRLDVFYDEVSKLLVEFIEKQEEEIIYVG</sequence>
<keyword evidence="2" id="KW-1185">Reference proteome</keyword>
<dbReference type="RefSeq" id="WP_134211303.1">
    <property type="nucleotide sequence ID" value="NZ_CP038015.1"/>
</dbReference>
<accession>A0A4P7A2M3</accession>
<dbReference type="Proteomes" id="UP000294292">
    <property type="component" value="Chromosome"/>
</dbReference>
<protein>
    <submittedName>
        <fullName evidence="1">Uncharacterized protein</fullName>
    </submittedName>
</protein>
<dbReference type="OrthoDB" id="2991123at2"/>
<dbReference type="KEGG" id="panc:E2636_16750"/>
<dbReference type="EMBL" id="CP038015">
    <property type="protein sequence ID" value="QBP42689.1"/>
    <property type="molecule type" value="Genomic_DNA"/>
</dbReference>
<organism evidence="1 2">
    <name type="scientific">Paenisporosarcina antarctica</name>
    <dbReference type="NCBI Taxonomy" id="417367"/>
    <lineage>
        <taxon>Bacteria</taxon>
        <taxon>Bacillati</taxon>
        <taxon>Bacillota</taxon>
        <taxon>Bacilli</taxon>
        <taxon>Bacillales</taxon>
        <taxon>Caryophanaceae</taxon>
        <taxon>Paenisporosarcina</taxon>
    </lineage>
</organism>
<dbReference type="AlphaFoldDB" id="A0A4P7A2M3"/>
<evidence type="ECO:0000313" key="2">
    <source>
        <dbReference type="Proteomes" id="UP000294292"/>
    </source>
</evidence>
<evidence type="ECO:0000313" key="1">
    <source>
        <dbReference type="EMBL" id="QBP42689.1"/>
    </source>
</evidence>
<gene>
    <name evidence="1" type="ORF">E2636_16750</name>
</gene>
<proteinExistence type="predicted"/>